<gene>
    <name evidence="9" type="ORF">TheveDRAFT_0243</name>
</gene>
<dbReference type="STRING" id="926567.TheveDRAFT_0243"/>
<dbReference type="Pfam" id="PF01032">
    <property type="entry name" value="FecCD"/>
    <property type="match status" value="1"/>
</dbReference>
<name>H0UNT7_9BACT</name>
<dbReference type="Gene3D" id="1.10.3470.10">
    <property type="entry name" value="ABC transporter involved in vitamin B12 uptake, BtuC"/>
    <property type="match status" value="1"/>
</dbReference>
<dbReference type="GO" id="GO:0005886">
    <property type="term" value="C:plasma membrane"/>
    <property type="evidence" value="ECO:0007669"/>
    <property type="project" value="UniProtKB-SubCell"/>
</dbReference>
<evidence type="ECO:0000256" key="8">
    <source>
        <dbReference type="SAM" id="Phobius"/>
    </source>
</evidence>
<dbReference type="CDD" id="cd06550">
    <property type="entry name" value="TM_ABC_iron-siderophores_like"/>
    <property type="match status" value="1"/>
</dbReference>
<evidence type="ECO:0000313" key="9">
    <source>
        <dbReference type="EMBL" id="EHM09423.1"/>
    </source>
</evidence>
<feature type="transmembrane region" description="Helical" evidence="8">
    <location>
        <begin position="27"/>
        <end position="47"/>
    </location>
</feature>
<keyword evidence="7 8" id="KW-0472">Membrane</keyword>
<dbReference type="AlphaFoldDB" id="H0UNT7"/>
<keyword evidence="5 8" id="KW-0812">Transmembrane</keyword>
<keyword evidence="3" id="KW-0813">Transport</keyword>
<dbReference type="eggNOG" id="COG0609">
    <property type="taxonomic scope" value="Bacteria"/>
</dbReference>
<comment type="subcellular location">
    <subcellularLocation>
        <location evidence="1">Cell membrane</location>
        <topology evidence="1">Multi-pass membrane protein</topology>
    </subcellularLocation>
</comment>
<dbReference type="HOGENOM" id="CLU_1757968_0_0_0"/>
<dbReference type="PANTHER" id="PTHR30472:SF25">
    <property type="entry name" value="ABC TRANSPORTER PERMEASE PROTEIN MJ0876-RELATED"/>
    <property type="match status" value="1"/>
</dbReference>
<feature type="transmembrane region" description="Helical" evidence="8">
    <location>
        <begin position="111"/>
        <end position="131"/>
    </location>
</feature>
<proteinExistence type="inferred from homology"/>
<evidence type="ECO:0000313" key="10">
    <source>
        <dbReference type="Proteomes" id="UP000005730"/>
    </source>
</evidence>
<sequence length="292" mass="30323">MIGPADVPLGNMLNNPVFMEMRLPRVLLGYATGATLSVCGAVFQVLLKNSLASPDVMGVSSGAALGAVCAIRFGIQIPLGAGAFLGSALAIGLIQAAGAATQRRNPSGEGLMLAGVAASFLFGSLNMIIQYSGGYSDSFRMMRWASGGIQIIGWDPLLPALITLGGTLLVCRFFLQDLKLIRCGTLLAQSRGVPVQSVRLILFSLISLAVASSVSICGPIGFVGLFGPHMARMTGARGEGEVLFASTMIGGSMLTLCDVAARTLWAPSEIPVGIITSGVGALFFLWLLLRRS</sequence>
<evidence type="ECO:0000256" key="2">
    <source>
        <dbReference type="ARBA" id="ARBA00007935"/>
    </source>
</evidence>
<evidence type="ECO:0000256" key="1">
    <source>
        <dbReference type="ARBA" id="ARBA00004651"/>
    </source>
</evidence>
<dbReference type="InterPro" id="IPR000522">
    <property type="entry name" value="ABC_transptr_permease_BtuC"/>
</dbReference>
<feature type="transmembrane region" description="Helical" evidence="8">
    <location>
        <begin position="151"/>
        <end position="175"/>
    </location>
</feature>
<feature type="transmembrane region" description="Helical" evidence="8">
    <location>
        <begin position="200"/>
        <end position="222"/>
    </location>
</feature>
<keyword evidence="6 8" id="KW-1133">Transmembrane helix</keyword>
<feature type="transmembrane region" description="Helical" evidence="8">
    <location>
        <begin position="270"/>
        <end position="289"/>
    </location>
</feature>
<protein>
    <submittedName>
        <fullName evidence="9">ABC-type Fe3+-siderophore transport system, permease component</fullName>
    </submittedName>
</protein>
<evidence type="ECO:0000256" key="3">
    <source>
        <dbReference type="ARBA" id="ARBA00022448"/>
    </source>
</evidence>
<dbReference type="Proteomes" id="UP000005730">
    <property type="component" value="Chromosome"/>
</dbReference>
<dbReference type="GO" id="GO:0022857">
    <property type="term" value="F:transmembrane transporter activity"/>
    <property type="evidence" value="ECO:0007669"/>
    <property type="project" value="InterPro"/>
</dbReference>
<evidence type="ECO:0000256" key="5">
    <source>
        <dbReference type="ARBA" id="ARBA00022692"/>
    </source>
</evidence>
<keyword evidence="4" id="KW-1003">Cell membrane</keyword>
<feature type="transmembrane region" description="Helical" evidence="8">
    <location>
        <begin position="81"/>
        <end position="99"/>
    </location>
</feature>
<organism evidence="9 10">
    <name type="scientific">Thermanaerovibrio velox DSM 12556</name>
    <dbReference type="NCBI Taxonomy" id="926567"/>
    <lineage>
        <taxon>Bacteria</taxon>
        <taxon>Thermotogati</taxon>
        <taxon>Synergistota</taxon>
        <taxon>Synergistia</taxon>
        <taxon>Synergistales</taxon>
        <taxon>Synergistaceae</taxon>
        <taxon>Thermanaerovibrio</taxon>
    </lineage>
</organism>
<dbReference type="EMBL" id="CM001377">
    <property type="protein sequence ID" value="EHM09423.1"/>
    <property type="molecule type" value="Genomic_DNA"/>
</dbReference>
<accession>H0UNT7</accession>
<evidence type="ECO:0000256" key="4">
    <source>
        <dbReference type="ARBA" id="ARBA00022475"/>
    </source>
</evidence>
<dbReference type="SUPFAM" id="SSF81345">
    <property type="entry name" value="ABC transporter involved in vitamin B12 uptake, BtuC"/>
    <property type="match status" value="1"/>
</dbReference>
<dbReference type="PANTHER" id="PTHR30472">
    <property type="entry name" value="FERRIC ENTEROBACTIN TRANSPORT SYSTEM PERMEASE PROTEIN"/>
    <property type="match status" value="1"/>
</dbReference>
<reference evidence="9 10" key="1">
    <citation type="submission" date="2011-10" db="EMBL/GenBank/DDBJ databases">
        <title>The Noncontiguous Finished genome of Thermanaerovibrio velox DSM 12556.</title>
        <authorList>
            <consortium name="US DOE Joint Genome Institute (JGI-PGF)"/>
            <person name="Lucas S."/>
            <person name="Copeland A."/>
            <person name="Lapidus A."/>
            <person name="Glavina del Rio T."/>
            <person name="Dalin E."/>
            <person name="Tice H."/>
            <person name="Bruce D."/>
            <person name="Goodwin L."/>
            <person name="Pitluck S."/>
            <person name="Peters L."/>
            <person name="Mikhailova N."/>
            <person name="Teshima H."/>
            <person name="Kyrpides N."/>
            <person name="Mavromatis K."/>
            <person name="Ivanova N."/>
            <person name="Markowitz V."/>
            <person name="Cheng J.-F."/>
            <person name="Hugenholtz P."/>
            <person name="Woyke T."/>
            <person name="Wu D."/>
            <person name="Spring S."/>
            <person name="Brambilla E.-M."/>
            <person name="Klenk H.-P."/>
            <person name="Eisen J.A."/>
        </authorList>
    </citation>
    <scope>NUCLEOTIDE SEQUENCE [LARGE SCALE GENOMIC DNA]</scope>
    <source>
        <strain evidence="9 10">DSM 12556</strain>
    </source>
</reference>
<dbReference type="InterPro" id="IPR037294">
    <property type="entry name" value="ABC_BtuC-like"/>
</dbReference>
<evidence type="ECO:0000256" key="7">
    <source>
        <dbReference type="ARBA" id="ARBA00023136"/>
    </source>
</evidence>
<keyword evidence="10" id="KW-1185">Reference proteome</keyword>
<evidence type="ECO:0000256" key="6">
    <source>
        <dbReference type="ARBA" id="ARBA00022989"/>
    </source>
</evidence>
<comment type="similarity">
    <text evidence="2">Belongs to the binding-protein-dependent transport system permease family. FecCD subfamily.</text>
</comment>